<gene>
    <name evidence="2" type="ORF">S06H3_14849</name>
</gene>
<dbReference type="EMBL" id="BARV01007278">
    <property type="protein sequence ID" value="GAI05731.1"/>
    <property type="molecule type" value="Genomic_DNA"/>
</dbReference>
<protein>
    <submittedName>
        <fullName evidence="2">Uncharacterized protein</fullName>
    </submittedName>
</protein>
<evidence type="ECO:0000256" key="1">
    <source>
        <dbReference type="SAM" id="Phobius"/>
    </source>
</evidence>
<proteinExistence type="predicted"/>
<evidence type="ECO:0000313" key="2">
    <source>
        <dbReference type="EMBL" id="GAI05731.1"/>
    </source>
</evidence>
<accession>X1LIQ9</accession>
<feature type="non-terminal residue" evidence="2">
    <location>
        <position position="1"/>
    </location>
</feature>
<name>X1LIQ9_9ZZZZ</name>
<keyword evidence="1" id="KW-0812">Transmembrane</keyword>
<feature type="transmembrane region" description="Helical" evidence="1">
    <location>
        <begin position="53"/>
        <end position="71"/>
    </location>
</feature>
<sequence length="95" mass="11134">DKESPRDYDCILVVKKDFNFDSPEAKKLQYAKKLFYAHNFTCMEEDLDRCHRLLNLFFFILLIIDYGFIIVSSKGAPDLHGHFLSRAILILFLTS</sequence>
<keyword evidence="1" id="KW-0472">Membrane</keyword>
<reference evidence="2" key="1">
    <citation type="journal article" date="2014" name="Front. Microbiol.">
        <title>High frequency of phylogenetically diverse reductive dehalogenase-homologous genes in deep subseafloor sedimentary metagenomes.</title>
        <authorList>
            <person name="Kawai M."/>
            <person name="Futagami T."/>
            <person name="Toyoda A."/>
            <person name="Takaki Y."/>
            <person name="Nishi S."/>
            <person name="Hori S."/>
            <person name="Arai W."/>
            <person name="Tsubouchi T."/>
            <person name="Morono Y."/>
            <person name="Uchiyama I."/>
            <person name="Ito T."/>
            <person name="Fujiyama A."/>
            <person name="Inagaki F."/>
            <person name="Takami H."/>
        </authorList>
    </citation>
    <scope>NUCLEOTIDE SEQUENCE</scope>
    <source>
        <strain evidence="2">Expedition CK06-06</strain>
    </source>
</reference>
<dbReference type="AlphaFoldDB" id="X1LIQ9"/>
<comment type="caution">
    <text evidence="2">The sequence shown here is derived from an EMBL/GenBank/DDBJ whole genome shotgun (WGS) entry which is preliminary data.</text>
</comment>
<keyword evidence="1" id="KW-1133">Transmembrane helix</keyword>
<organism evidence="2">
    <name type="scientific">marine sediment metagenome</name>
    <dbReference type="NCBI Taxonomy" id="412755"/>
    <lineage>
        <taxon>unclassified sequences</taxon>
        <taxon>metagenomes</taxon>
        <taxon>ecological metagenomes</taxon>
    </lineage>
</organism>